<gene>
    <name evidence="1" type="ORF">AXF42_Ash001495</name>
</gene>
<accession>A0A2I0AAH8</accession>
<protein>
    <submittedName>
        <fullName evidence="1">Uncharacterized protein</fullName>
    </submittedName>
</protein>
<dbReference type="Proteomes" id="UP000236161">
    <property type="component" value="Unassembled WGS sequence"/>
</dbReference>
<dbReference type="EMBL" id="KZ452001">
    <property type="protein sequence ID" value="PKA52515.1"/>
    <property type="molecule type" value="Genomic_DNA"/>
</dbReference>
<keyword evidence="2" id="KW-1185">Reference proteome</keyword>
<organism evidence="1 2">
    <name type="scientific">Apostasia shenzhenica</name>
    <dbReference type="NCBI Taxonomy" id="1088818"/>
    <lineage>
        <taxon>Eukaryota</taxon>
        <taxon>Viridiplantae</taxon>
        <taxon>Streptophyta</taxon>
        <taxon>Embryophyta</taxon>
        <taxon>Tracheophyta</taxon>
        <taxon>Spermatophyta</taxon>
        <taxon>Magnoliopsida</taxon>
        <taxon>Liliopsida</taxon>
        <taxon>Asparagales</taxon>
        <taxon>Orchidaceae</taxon>
        <taxon>Apostasioideae</taxon>
        <taxon>Apostasia</taxon>
    </lineage>
</organism>
<dbReference type="AlphaFoldDB" id="A0A2I0AAH8"/>
<reference evidence="1 2" key="1">
    <citation type="journal article" date="2017" name="Nature">
        <title>The Apostasia genome and the evolution of orchids.</title>
        <authorList>
            <person name="Zhang G.Q."/>
            <person name="Liu K.W."/>
            <person name="Li Z."/>
            <person name="Lohaus R."/>
            <person name="Hsiao Y.Y."/>
            <person name="Niu S.C."/>
            <person name="Wang J.Y."/>
            <person name="Lin Y.C."/>
            <person name="Xu Q."/>
            <person name="Chen L.J."/>
            <person name="Yoshida K."/>
            <person name="Fujiwara S."/>
            <person name="Wang Z.W."/>
            <person name="Zhang Y.Q."/>
            <person name="Mitsuda N."/>
            <person name="Wang M."/>
            <person name="Liu G.H."/>
            <person name="Pecoraro L."/>
            <person name="Huang H.X."/>
            <person name="Xiao X.J."/>
            <person name="Lin M."/>
            <person name="Wu X.Y."/>
            <person name="Wu W.L."/>
            <person name="Chen Y.Y."/>
            <person name="Chang S.B."/>
            <person name="Sakamoto S."/>
            <person name="Ohme-Takagi M."/>
            <person name="Yagi M."/>
            <person name="Zeng S.J."/>
            <person name="Shen C.Y."/>
            <person name="Yeh C.M."/>
            <person name="Luo Y.B."/>
            <person name="Tsai W.C."/>
            <person name="Van de Peer Y."/>
            <person name="Liu Z.J."/>
        </authorList>
    </citation>
    <scope>NUCLEOTIDE SEQUENCE [LARGE SCALE GENOMIC DNA]</scope>
    <source>
        <strain evidence="2">cv. Shenzhen</strain>
        <tissue evidence="1">Stem</tissue>
    </source>
</reference>
<evidence type="ECO:0000313" key="1">
    <source>
        <dbReference type="EMBL" id="PKA52515.1"/>
    </source>
</evidence>
<evidence type="ECO:0000313" key="2">
    <source>
        <dbReference type="Proteomes" id="UP000236161"/>
    </source>
</evidence>
<proteinExistence type="predicted"/>
<name>A0A2I0AAH8_9ASPA</name>
<sequence>MDVEEIVLVHDSDTSKNTEISHPNLNYPGKLKIGTNKAAFIDEALLHMKNR</sequence>